<dbReference type="InterPro" id="IPR036390">
    <property type="entry name" value="WH_DNA-bd_sf"/>
</dbReference>
<sequence length="135" mass="14854">MSNPSDEVVAAGREAAFVAQFAQRVAARDLPPSPPPHGYDQESLEACIAAALPARFRYLDPRRARTFARVCYALMAAPRLHANALSAATATARLTLYRALPELIANGLLASQRVGRRQDYFLTRDGEDWLLTVTR</sequence>
<evidence type="ECO:0000313" key="1">
    <source>
        <dbReference type="EMBL" id="SHI66504.1"/>
    </source>
</evidence>
<name>A0A1M6D095_9BACT</name>
<dbReference type="AlphaFoldDB" id="A0A1M6D095"/>
<organism evidence="1 2">
    <name type="scientific">Hymenobacter daecheongensis DSM 21074</name>
    <dbReference type="NCBI Taxonomy" id="1121955"/>
    <lineage>
        <taxon>Bacteria</taxon>
        <taxon>Pseudomonadati</taxon>
        <taxon>Bacteroidota</taxon>
        <taxon>Cytophagia</taxon>
        <taxon>Cytophagales</taxon>
        <taxon>Hymenobacteraceae</taxon>
        <taxon>Hymenobacter</taxon>
    </lineage>
</organism>
<dbReference type="RefSeq" id="WP_073106811.1">
    <property type="nucleotide sequence ID" value="NZ_FQYN01000002.1"/>
</dbReference>
<dbReference type="OrthoDB" id="883852at2"/>
<proteinExistence type="predicted"/>
<accession>A0A1M6D095</accession>
<evidence type="ECO:0000313" key="2">
    <source>
        <dbReference type="Proteomes" id="UP000184418"/>
    </source>
</evidence>
<dbReference type="STRING" id="1121955.SAMN02745146_1328"/>
<dbReference type="SUPFAM" id="SSF46785">
    <property type="entry name" value="Winged helix' DNA-binding domain"/>
    <property type="match status" value="1"/>
</dbReference>
<gene>
    <name evidence="1" type="ORF">SAMN02745146_1328</name>
</gene>
<dbReference type="EMBL" id="FQYN01000002">
    <property type="protein sequence ID" value="SHI66504.1"/>
    <property type="molecule type" value="Genomic_DNA"/>
</dbReference>
<dbReference type="Proteomes" id="UP000184418">
    <property type="component" value="Unassembled WGS sequence"/>
</dbReference>
<protein>
    <submittedName>
        <fullName evidence="1">Uncharacterized protein</fullName>
    </submittedName>
</protein>
<keyword evidence="2" id="KW-1185">Reference proteome</keyword>
<reference evidence="1 2" key="1">
    <citation type="submission" date="2016-11" db="EMBL/GenBank/DDBJ databases">
        <authorList>
            <person name="Jaros S."/>
            <person name="Januszkiewicz K."/>
            <person name="Wedrychowicz H."/>
        </authorList>
    </citation>
    <scope>NUCLEOTIDE SEQUENCE [LARGE SCALE GENOMIC DNA]</scope>
    <source>
        <strain evidence="1 2">DSM 21074</strain>
    </source>
</reference>